<dbReference type="Proteomes" id="UP000053660">
    <property type="component" value="Unassembled WGS sequence"/>
</dbReference>
<evidence type="ECO:0000313" key="2">
    <source>
        <dbReference type="Proteomes" id="UP000053660"/>
    </source>
</evidence>
<accession>A0A0B1TEC1</accession>
<dbReference type="AlphaFoldDB" id="A0A0B1TEC1"/>
<sequence length="73" mass="8277">MGRGCEQEVEDYMRDVWDDVQKDSSHVELCYKKIGITIPDNYVSTGKNPQKTFDIGTINLANKFTGETTDCIN</sequence>
<gene>
    <name evidence="1" type="ORF">OESDEN_06364</name>
</gene>
<keyword evidence="2" id="KW-1185">Reference proteome</keyword>
<evidence type="ECO:0000313" key="1">
    <source>
        <dbReference type="EMBL" id="KHJ93720.1"/>
    </source>
</evidence>
<dbReference type="OrthoDB" id="5912452at2759"/>
<organism evidence="1 2">
    <name type="scientific">Oesophagostomum dentatum</name>
    <name type="common">Nodular worm</name>
    <dbReference type="NCBI Taxonomy" id="61180"/>
    <lineage>
        <taxon>Eukaryota</taxon>
        <taxon>Metazoa</taxon>
        <taxon>Ecdysozoa</taxon>
        <taxon>Nematoda</taxon>
        <taxon>Chromadorea</taxon>
        <taxon>Rhabditida</taxon>
        <taxon>Rhabditina</taxon>
        <taxon>Rhabditomorpha</taxon>
        <taxon>Strongyloidea</taxon>
        <taxon>Strongylidae</taxon>
        <taxon>Oesophagostomum</taxon>
    </lineage>
</organism>
<reference evidence="1 2" key="1">
    <citation type="submission" date="2014-03" db="EMBL/GenBank/DDBJ databases">
        <title>Draft genome of the hookworm Oesophagostomum dentatum.</title>
        <authorList>
            <person name="Mitreva M."/>
        </authorList>
    </citation>
    <scope>NUCLEOTIDE SEQUENCE [LARGE SCALE GENOMIC DNA]</scope>
    <source>
        <strain evidence="1 2">OD-Hann</strain>
    </source>
</reference>
<proteinExistence type="predicted"/>
<dbReference type="EMBL" id="KN550639">
    <property type="protein sequence ID" value="KHJ93720.1"/>
    <property type="molecule type" value="Genomic_DNA"/>
</dbReference>
<name>A0A0B1TEC1_OESDE</name>
<protein>
    <submittedName>
        <fullName evidence="1">Transthyretin-like family protein</fullName>
    </submittedName>
</protein>